<reference evidence="4" key="1">
    <citation type="submission" date="2013-01" db="EMBL/GenBank/DDBJ databases">
        <title>Draft Genome Sequence of a Mulberry Tree, Morus notabilis C.K. Schneid.</title>
        <authorList>
            <person name="He N."/>
            <person name="Zhao S."/>
        </authorList>
    </citation>
    <scope>NUCLEOTIDE SEQUENCE</scope>
</reference>
<dbReference type="SUPFAM" id="SSF53756">
    <property type="entry name" value="UDP-Glycosyltransferase/glycogen phosphorylase"/>
    <property type="match status" value="1"/>
</dbReference>
<dbReference type="STRING" id="981085.W9QV36"/>
<gene>
    <name evidence="3" type="ORF">L484_016551</name>
</gene>
<dbReference type="GO" id="GO:0008194">
    <property type="term" value="F:UDP-glycosyltransferase activity"/>
    <property type="evidence" value="ECO:0007669"/>
    <property type="project" value="UniProtKB-ARBA"/>
</dbReference>
<dbReference type="Proteomes" id="UP000030645">
    <property type="component" value="Unassembled WGS sequence"/>
</dbReference>
<proteinExistence type="inferred from homology"/>
<evidence type="ECO:0000256" key="1">
    <source>
        <dbReference type="ARBA" id="ARBA00009995"/>
    </source>
</evidence>
<dbReference type="AlphaFoldDB" id="W9QV36"/>
<dbReference type="PANTHER" id="PTHR48044">
    <property type="entry name" value="GLYCOSYLTRANSFERASE"/>
    <property type="match status" value="1"/>
</dbReference>
<dbReference type="PANTHER" id="PTHR48044:SF7">
    <property type="entry name" value="GLYCOSYLTRANSFERASE"/>
    <property type="match status" value="1"/>
</dbReference>
<keyword evidence="4" id="KW-1185">Reference proteome</keyword>
<dbReference type="EMBL" id="KE343711">
    <property type="protein sequence ID" value="EXB39081.1"/>
    <property type="molecule type" value="Genomic_DNA"/>
</dbReference>
<dbReference type="InterPro" id="IPR058980">
    <property type="entry name" value="Glyco_transf_N"/>
</dbReference>
<name>W9QV36_9ROSA</name>
<dbReference type="eggNOG" id="KOG1192">
    <property type="taxonomic scope" value="Eukaryota"/>
</dbReference>
<dbReference type="Gene3D" id="3.40.50.2000">
    <property type="entry name" value="Glycogen Phosphorylase B"/>
    <property type="match status" value="1"/>
</dbReference>
<organism evidence="3 4">
    <name type="scientific">Morus notabilis</name>
    <dbReference type="NCBI Taxonomy" id="981085"/>
    <lineage>
        <taxon>Eukaryota</taxon>
        <taxon>Viridiplantae</taxon>
        <taxon>Streptophyta</taxon>
        <taxon>Embryophyta</taxon>
        <taxon>Tracheophyta</taxon>
        <taxon>Spermatophyta</taxon>
        <taxon>Magnoliopsida</taxon>
        <taxon>eudicotyledons</taxon>
        <taxon>Gunneridae</taxon>
        <taxon>Pentapetalae</taxon>
        <taxon>rosids</taxon>
        <taxon>fabids</taxon>
        <taxon>Rosales</taxon>
        <taxon>Moraceae</taxon>
        <taxon>Moreae</taxon>
        <taxon>Morus</taxon>
    </lineage>
</organism>
<feature type="domain" description="Glycosyltransferase N-terminal" evidence="2">
    <location>
        <begin position="16"/>
        <end position="158"/>
    </location>
</feature>
<accession>W9QV36</accession>
<comment type="similarity">
    <text evidence="1">Belongs to the UDP-glycosyltransferase family.</text>
</comment>
<sequence>METNPKKALKNSPSSSVVVVMVPFPVQSHLNQLLQLSHIISSYNIPVHYVGSSLNNSQVKSRASRALNDTKRSIHFHDFPIPHFPSPLPNETKFPSHLLPSFQAALNLRQPFANLLTLLSKTATRIVLIHDRLMASVVQDATSFPNTEAYVFHCVCRFQLCLAS</sequence>
<evidence type="ECO:0000313" key="3">
    <source>
        <dbReference type="EMBL" id="EXB39081.1"/>
    </source>
</evidence>
<evidence type="ECO:0000313" key="4">
    <source>
        <dbReference type="Proteomes" id="UP000030645"/>
    </source>
</evidence>
<dbReference type="Pfam" id="PF26168">
    <property type="entry name" value="Glyco_transf_N"/>
    <property type="match status" value="1"/>
</dbReference>
<dbReference type="GO" id="GO:1901135">
    <property type="term" value="P:carbohydrate derivative metabolic process"/>
    <property type="evidence" value="ECO:0007669"/>
    <property type="project" value="UniProtKB-ARBA"/>
</dbReference>
<evidence type="ECO:0000259" key="2">
    <source>
        <dbReference type="Pfam" id="PF26168"/>
    </source>
</evidence>
<protein>
    <recommendedName>
        <fullName evidence="2">Glycosyltransferase N-terminal domain-containing protein</fullName>
    </recommendedName>
</protein>